<accession>A0ABN0WE46</accession>
<dbReference type="Proteomes" id="UP001500782">
    <property type="component" value="Unassembled WGS sequence"/>
</dbReference>
<evidence type="ECO:0000313" key="2">
    <source>
        <dbReference type="Proteomes" id="UP001500782"/>
    </source>
</evidence>
<evidence type="ECO:0008006" key="3">
    <source>
        <dbReference type="Google" id="ProtNLM"/>
    </source>
</evidence>
<evidence type="ECO:0000313" key="1">
    <source>
        <dbReference type="EMBL" id="GAA0334337.1"/>
    </source>
</evidence>
<protein>
    <recommendedName>
        <fullName evidence="3">RNA polymerase subunit sigma-70</fullName>
    </recommendedName>
</protein>
<sequence length="53" mass="6234">MRIDHNKNIAHRQKQEAFGVNLHDPLSKELSMEMATEFGVSAHNIRKLKRHLR</sequence>
<gene>
    <name evidence="1" type="ORF">GCM10008967_26420</name>
</gene>
<organism evidence="1 2">
    <name type="scientific">Bacillus carboniphilus</name>
    <dbReference type="NCBI Taxonomy" id="86663"/>
    <lineage>
        <taxon>Bacteria</taxon>
        <taxon>Bacillati</taxon>
        <taxon>Bacillota</taxon>
        <taxon>Bacilli</taxon>
        <taxon>Bacillales</taxon>
        <taxon>Bacillaceae</taxon>
        <taxon>Bacillus</taxon>
    </lineage>
</organism>
<proteinExistence type="predicted"/>
<comment type="caution">
    <text evidence="1">The sequence shown here is derived from an EMBL/GenBank/DDBJ whole genome shotgun (WGS) entry which is preliminary data.</text>
</comment>
<name>A0ABN0WE46_9BACI</name>
<dbReference type="EMBL" id="BAAADJ010000023">
    <property type="protein sequence ID" value="GAA0334337.1"/>
    <property type="molecule type" value="Genomic_DNA"/>
</dbReference>
<reference evidence="1 2" key="1">
    <citation type="journal article" date="2019" name="Int. J. Syst. Evol. Microbiol.">
        <title>The Global Catalogue of Microorganisms (GCM) 10K type strain sequencing project: providing services to taxonomists for standard genome sequencing and annotation.</title>
        <authorList>
            <consortium name="The Broad Institute Genomics Platform"/>
            <consortium name="The Broad Institute Genome Sequencing Center for Infectious Disease"/>
            <person name="Wu L."/>
            <person name="Ma J."/>
        </authorList>
    </citation>
    <scope>NUCLEOTIDE SEQUENCE [LARGE SCALE GENOMIC DNA]</scope>
    <source>
        <strain evidence="1 2">JCM 9731</strain>
    </source>
</reference>
<dbReference type="RefSeq" id="WP_343799781.1">
    <property type="nucleotide sequence ID" value="NZ_BAAADJ010000023.1"/>
</dbReference>
<keyword evidence="2" id="KW-1185">Reference proteome</keyword>